<proteinExistence type="predicted"/>
<protein>
    <recommendedName>
        <fullName evidence="3">Ig-like domain-containing protein</fullName>
    </recommendedName>
</protein>
<accession>A0A6N9Z581</accession>
<keyword evidence="2" id="KW-0812">Transmembrane</keyword>
<dbReference type="InterPro" id="IPR022038">
    <property type="entry name" value="Ig-like_bact"/>
</dbReference>
<evidence type="ECO:0000256" key="1">
    <source>
        <dbReference type="SAM" id="MobiDB-lite"/>
    </source>
</evidence>
<sequence length="864" mass="93639">MWFGTNGCGGAALEYDPTGWGFMAQTPQWTLKKDSNGKYVYWTDLKPSVERNTPYIPSDPKDPHYESSKYLFEMENKAVRAMFDHLAQVDTTHQTILFQVNNEVDGAKNFFKNNETWKKLCNELAGQVKESDYVVATRMNFHRGYWANGMKDNTGQHKALAEYGSLENIDIIGPDSYDRNLVNQRNYAVDAGKYTRSGIGQIPESSGNSNNKSGLYAVVLQSGNSVSSWHLNNSHAANASFSFYGEPKDGYEWYYQWVLGTIPEMPVSAQRATNFNISINKMNELISSLNTTDMAEFNSGIESRGQKDPDKQYTGTKKLGGRDVTFTTDSGSVAYAAYDPKTQSTYVMSDALVDSGDSVFNLGKGMKATVGYFDKEGSWVETDRRDVAGNGDIVVKPTELVRVSTAPTDGINRDALEDAINAAGKYTEGAYTASTWNALSKALSEAKTVYDAKDSTQAQVDAQTQSLNAAIDSLEQKKAKGIAVTTTPTKTIYKVGERFDPKRLAITATWNDGTSTLLSETEYSLSGFDSKTIGKKTITVALKGSDPLVTTTFAVHVKNEDGSMADKGDLQSLLAQAAQLEQIIDSYPEELRQPFLDAVRKAGAVNDKVNATQDEVDEALKQLQIAINTLLDYSDPVDGITITSAPTKSTYKIGEELDPAGLAVMATRKSGEQSPLYAEEYTLSGFDSSAAGKVAVVVSLNANPAKTASFTVTVIADETPVRRDKLQDAIDAATRLNESDYTQQSWSVLDQALRKARTVLADSDASQEEVDAAADALNDAISALVKIKDEGTPSKPSDPGSGDGQTKPGNDQTKPGADQNKPGNDQAGSLEKTGSSVVPMAVAGMLLAAVAVALYEVSRRTRRP</sequence>
<name>A0A6N9Z581_9BIFI</name>
<dbReference type="InterPro" id="IPR017853">
    <property type="entry name" value="GH"/>
</dbReference>
<evidence type="ECO:0000259" key="3">
    <source>
        <dbReference type="Pfam" id="PF07523"/>
    </source>
</evidence>
<evidence type="ECO:0000313" key="5">
    <source>
        <dbReference type="Proteomes" id="UP000469194"/>
    </source>
</evidence>
<dbReference type="EMBL" id="WHZW01000013">
    <property type="protein sequence ID" value="NEG89792.1"/>
    <property type="molecule type" value="Genomic_DNA"/>
</dbReference>
<evidence type="ECO:0000256" key="2">
    <source>
        <dbReference type="SAM" id="Phobius"/>
    </source>
</evidence>
<organism evidence="4 5">
    <name type="scientific">Bifidobacterium aerophilum</name>
    <dbReference type="NCBI Taxonomy" id="1798155"/>
    <lineage>
        <taxon>Bacteria</taxon>
        <taxon>Bacillati</taxon>
        <taxon>Actinomycetota</taxon>
        <taxon>Actinomycetes</taxon>
        <taxon>Bifidobacteriales</taxon>
        <taxon>Bifidobacteriaceae</taxon>
        <taxon>Bifidobacterium</taxon>
    </lineage>
</organism>
<feature type="region of interest" description="Disordered" evidence="1">
    <location>
        <begin position="787"/>
        <end position="832"/>
    </location>
</feature>
<feature type="domain" description="Ig-like" evidence="3">
    <location>
        <begin position="487"/>
        <end position="557"/>
    </location>
</feature>
<dbReference type="Gene3D" id="3.20.20.80">
    <property type="entry name" value="Glycosidases"/>
    <property type="match status" value="1"/>
</dbReference>
<dbReference type="Pfam" id="PF07554">
    <property type="entry name" value="FIVAR"/>
    <property type="match status" value="3"/>
</dbReference>
<dbReference type="Gene3D" id="2.60.40.3630">
    <property type="match status" value="2"/>
</dbReference>
<dbReference type="Proteomes" id="UP000469194">
    <property type="component" value="Unassembled WGS sequence"/>
</dbReference>
<reference evidence="4 5" key="1">
    <citation type="submission" date="2019-10" db="EMBL/GenBank/DDBJ databases">
        <title>Bifidobacterium from non-human primates.</title>
        <authorList>
            <person name="Modesto M."/>
        </authorList>
    </citation>
    <scope>NUCLEOTIDE SEQUENCE [LARGE SCALE GENOMIC DNA]</scope>
    <source>
        <strain evidence="4 5">TRE17</strain>
    </source>
</reference>
<keyword evidence="5" id="KW-1185">Reference proteome</keyword>
<dbReference type="Gene3D" id="1.20.1270.90">
    <property type="entry name" value="AF1782-like"/>
    <property type="match status" value="2"/>
</dbReference>
<dbReference type="SUPFAM" id="SSF51445">
    <property type="entry name" value="(Trans)glycosidases"/>
    <property type="match status" value="1"/>
</dbReference>
<dbReference type="Gene3D" id="1.20.1270.70">
    <property type="entry name" value="Designed single chain three-helix bundle"/>
    <property type="match status" value="1"/>
</dbReference>
<keyword evidence="2" id="KW-1133">Transmembrane helix</keyword>
<feature type="domain" description="Ig-like" evidence="3">
    <location>
        <begin position="646"/>
        <end position="714"/>
    </location>
</feature>
<evidence type="ECO:0000313" key="4">
    <source>
        <dbReference type="EMBL" id="NEG89792.1"/>
    </source>
</evidence>
<keyword evidence="2" id="KW-0472">Membrane</keyword>
<gene>
    <name evidence="4" type="ORF">GFD25_07320</name>
</gene>
<feature type="compositionally biased region" description="Polar residues" evidence="1">
    <location>
        <begin position="821"/>
        <end position="832"/>
    </location>
</feature>
<dbReference type="Pfam" id="PF07523">
    <property type="entry name" value="Big_3"/>
    <property type="match status" value="2"/>
</dbReference>
<comment type="caution">
    <text evidence="4">The sequence shown here is derived from an EMBL/GenBank/DDBJ whole genome shotgun (WGS) entry which is preliminary data.</text>
</comment>
<feature type="transmembrane region" description="Helical" evidence="2">
    <location>
        <begin position="837"/>
        <end position="855"/>
    </location>
</feature>
<dbReference type="AlphaFoldDB" id="A0A6N9Z581"/>